<evidence type="ECO:0000256" key="1">
    <source>
        <dbReference type="ARBA" id="ARBA00000677"/>
    </source>
</evidence>
<comment type="subcellular location">
    <subcellularLocation>
        <location evidence="7">Membrane</location>
        <topology evidence="7">Single-pass type II membrane protein</topology>
    </subcellularLocation>
</comment>
<organism evidence="9 10">
    <name type="scientific">Myroides odoratus</name>
    <name type="common">Flavobacterium odoratum</name>
    <dbReference type="NCBI Taxonomy" id="256"/>
    <lineage>
        <taxon>Bacteria</taxon>
        <taxon>Pseudomonadati</taxon>
        <taxon>Bacteroidota</taxon>
        <taxon>Flavobacteriia</taxon>
        <taxon>Flavobacteriales</taxon>
        <taxon>Flavobacteriaceae</taxon>
        <taxon>Myroides</taxon>
    </lineage>
</organism>
<keyword evidence="7" id="KW-0472">Membrane</keyword>
<keyword evidence="7" id="KW-1133">Transmembrane helix</keyword>
<feature type="active site" evidence="6">
    <location>
        <position position="153"/>
    </location>
</feature>
<proteinExistence type="inferred from homology"/>
<dbReference type="GO" id="GO:0006465">
    <property type="term" value="P:signal peptide processing"/>
    <property type="evidence" value="ECO:0007669"/>
    <property type="project" value="InterPro"/>
</dbReference>
<dbReference type="InterPro" id="IPR019757">
    <property type="entry name" value="Pept_S26A_signal_pept_1_Lys-AS"/>
</dbReference>
<reference evidence="9 10" key="1">
    <citation type="submission" date="2018-06" db="EMBL/GenBank/DDBJ databases">
        <authorList>
            <consortium name="Pathogen Informatics"/>
            <person name="Doyle S."/>
        </authorList>
    </citation>
    <scope>NUCLEOTIDE SEQUENCE [LARGE SCALE GENOMIC DNA]</scope>
    <source>
        <strain evidence="9 10">NCTC11179</strain>
    </source>
</reference>
<keyword evidence="7" id="KW-0645">Protease</keyword>
<keyword evidence="10" id="KW-1185">Reference proteome</keyword>
<feature type="active site" evidence="6">
    <location>
        <position position="253"/>
    </location>
</feature>
<dbReference type="Pfam" id="PF18936">
    <property type="entry name" value="DUF5684"/>
    <property type="match status" value="1"/>
</dbReference>
<dbReference type="InterPro" id="IPR019533">
    <property type="entry name" value="Peptidase_S26"/>
</dbReference>
<dbReference type="NCBIfam" id="TIGR02227">
    <property type="entry name" value="sigpep_I_bact"/>
    <property type="match status" value="2"/>
</dbReference>
<evidence type="ECO:0000256" key="2">
    <source>
        <dbReference type="ARBA" id="ARBA00009370"/>
    </source>
</evidence>
<protein>
    <recommendedName>
        <fullName evidence="4 7">Signal peptidase I</fullName>
        <ecNumber evidence="3 7">3.4.21.89</ecNumber>
    </recommendedName>
</protein>
<evidence type="ECO:0000256" key="4">
    <source>
        <dbReference type="ARBA" id="ARBA00019232"/>
    </source>
</evidence>
<comment type="caution">
    <text evidence="7">Lacks conserved residue(s) required for the propagation of feature annotation.</text>
</comment>
<gene>
    <name evidence="9" type="primary">lepB</name>
    <name evidence="9" type="ORF">NCTC11179_03533</name>
</gene>
<feature type="transmembrane region" description="Helical" evidence="7">
    <location>
        <begin position="6"/>
        <end position="25"/>
    </location>
</feature>
<keyword evidence="7" id="KW-0812">Transmembrane</keyword>
<dbReference type="GO" id="GO:0016020">
    <property type="term" value="C:membrane"/>
    <property type="evidence" value="ECO:0007669"/>
    <property type="project" value="UniProtKB-SubCell"/>
</dbReference>
<feature type="domain" description="Peptidase S26" evidence="8">
    <location>
        <begin position="414"/>
        <end position="467"/>
    </location>
</feature>
<comment type="similarity">
    <text evidence="2 7">Belongs to the peptidase S26 family.</text>
</comment>
<dbReference type="Pfam" id="PF10502">
    <property type="entry name" value="Peptidase_S26"/>
    <property type="match status" value="2"/>
</dbReference>
<dbReference type="PROSITE" id="PS00760">
    <property type="entry name" value="SPASE_I_2"/>
    <property type="match status" value="1"/>
</dbReference>
<feature type="transmembrane region" description="Helical" evidence="7">
    <location>
        <begin position="125"/>
        <end position="144"/>
    </location>
</feature>
<dbReference type="Proteomes" id="UP000255024">
    <property type="component" value="Unassembled WGS sequence"/>
</dbReference>
<dbReference type="InterPro" id="IPR000223">
    <property type="entry name" value="Pept_S26A_signal_pept_1"/>
</dbReference>
<dbReference type="GO" id="GO:0004252">
    <property type="term" value="F:serine-type endopeptidase activity"/>
    <property type="evidence" value="ECO:0007669"/>
    <property type="project" value="InterPro"/>
</dbReference>
<dbReference type="Gene3D" id="2.10.109.10">
    <property type="entry name" value="Umud Fragment, subunit A"/>
    <property type="match status" value="2"/>
</dbReference>
<dbReference type="EMBL" id="UGQL01000002">
    <property type="protein sequence ID" value="STZ70008.1"/>
    <property type="molecule type" value="Genomic_DNA"/>
</dbReference>
<dbReference type="EC" id="3.4.21.89" evidence="3 7"/>
<accession>A0A378U433</accession>
<feature type="transmembrane region" description="Helical" evidence="7">
    <location>
        <begin position="86"/>
        <end position="105"/>
    </location>
</feature>
<evidence type="ECO:0000256" key="7">
    <source>
        <dbReference type="RuleBase" id="RU362042"/>
    </source>
</evidence>
<dbReference type="RefSeq" id="WP_115092590.1">
    <property type="nucleotide sequence ID" value="NZ_CP068107.1"/>
</dbReference>
<dbReference type="InterPro" id="IPR043739">
    <property type="entry name" value="DUF5684"/>
</dbReference>
<dbReference type="InterPro" id="IPR019758">
    <property type="entry name" value="Pept_S26A_signal_pept_1_CS"/>
</dbReference>
<evidence type="ECO:0000313" key="10">
    <source>
        <dbReference type="Proteomes" id="UP000255024"/>
    </source>
</evidence>
<evidence type="ECO:0000256" key="5">
    <source>
        <dbReference type="ARBA" id="ARBA00022801"/>
    </source>
</evidence>
<name>A0A378U433_MYROD</name>
<dbReference type="PROSITE" id="PS00761">
    <property type="entry name" value="SPASE_I_3"/>
    <property type="match status" value="1"/>
</dbReference>
<dbReference type="PANTHER" id="PTHR43390:SF1">
    <property type="entry name" value="CHLOROPLAST PROCESSING PEPTIDASE"/>
    <property type="match status" value="1"/>
</dbReference>
<dbReference type="SUPFAM" id="SSF51306">
    <property type="entry name" value="LexA/Signal peptidase"/>
    <property type="match status" value="2"/>
</dbReference>
<evidence type="ECO:0000256" key="3">
    <source>
        <dbReference type="ARBA" id="ARBA00013208"/>
    </source>
</evidence>
<evidence type="ECO:0000256" key="6">
    <source>
        <dbReference type="PIRSR" id="PIRSR600223-1"/>
    </source>
</evidence>
<feature type="domain" description="Peptidase S26" evidence="8">
    <location>
        <begin position="124"/>
        <end position="286"/>
    </location>
</feature>
<evidence type="ECO:0000313" key="9">
    <source>
        <dbReference type="EMBL" id="STZ70008.1"/>
    </source>
</evidence>
<dbReference type="CDD" id="cd06530">
    <property type="entry name" value="S26_SPase_I"/>
    <property type="match status" value="2"/>
</dbReference>
<dbReference type="PANTHER" id="PTHR43390">
    <property type="entry name" value="SIGNAL PEPTIDASE I"/>
    <property type="match status" value="1"/>
</dbReference>
<feature type="transmembrane region" description="Helical" evidence="7">
    <location>
        <begin position="500"/>
        <end position="517"/>
    </location>
</feature>
<dbReference type="AlphaFoldDB" id="A0A378U433"/>
<feature type="transmembrane region" description="Helical" evidence="7">
    <location>
        <begin position="53"/>
        <end position="74"/>
    </location>
</feature>
<dbReference type="InterPro" id="IPR036286">
    <property type="entry name" value="LexA/Signal_pep-like_sf"/>
</dbReference>
<dbReference type="GO" id="GO:0009003">
    <property type="term" value="F:signal peptidase activity"/>
    <property type="evidence" value="ECO:0007669"/>
    <property type="project" value="UniProtKB-EC"/>
</dbReference>
<dbReference type="PRINTS" id="PR00727">
    <property type="entry name" value="LEADERPTASE"/>
</dbReference>
<keyword evidence="5 7" id="KW-0378">Hydrolase</keyword>
<sequence>MTIAQWLIFILLIQVVHFIGTWKLYVKASRKAWEAAVPVYNGVVLMKIINRPWWWVILLFIPIVNLIMFPVVWVEILRSFGKKSTLDTILGVVTLGLYVAFINYVGDVQYRENRSLKPETESGEFVSSILFAVVVATVIHTYAIQPYTIPTSSLEKTLLVGDFLFVSKFHYGARTPMTTVALPMVHDTIPFTSKKSYLNKPHLPYFRLPGFQKVQHNDIVVFNWPVDTIYKFNDPVKRPGVIKPIDKKTNYVKRAVGLPGENLSVKEGVVFINDKELQLNDRARVQYSYLIETDGSLDLRTIIQNRKISDYVTYVNSPQYAVFFQSLTNDDVEYLKTFSAVKGVTRSPDMSKLFQYNMPKGYIFPHNKEDWTETNLGPIHIPAKGETITLTADNLPMYKRAIRVYEDNELEVKDGQIYINGQATDQYTFKQNYYFMMGDNRNNSEDSRMWGFVPEDHIVGKPVFVWMSLDQNIPWSKAFDKIRWDRLFITVNGNGTQVSYFPYFAVILIGWGGYSLYKRRKEKKNSKF</sequence>
<evidence type="ECO:0000259" key="8">
    <source>
        <dbReference type="Pfam" id="PF10502"/>
    </source>
</evidence>
<comment type="catalytic activity">
    <reaction evidence="1 7">
        <text>Cleavage of hydrophobic, N-terminal signal or leader sequences from secreted and periplasmic proteins.</text>
        <dbReference type="EC" id="3.4.21.89"/>
    </reaction>
</comment>